<dbReference type="InterPro" id="IPR002347">
    <property type="entry name" value="SDR_fam"/>
</dbReference>
<keyword evidence="5" id="KW-1185">Reference proteome</keyword>
<organism evidence="4 5">
    <name type="scientific">Coniella lustricola</name>
    <dbReference type="NCBI Taxonomy" id="2025994"/>
    <lineage>
        <taxon>Eukaryota</taxon>
        <taxon>Fungi</taxon>
        <taxon>Dikarya</taxon>
        <taxon>Ascomycota</taxon>
        <taxon>Pezizomycotina</taxon>
        <taxon>Sordariomycetes</taxon>
        <taxon>Sordariomycetidae</taxon>
        <taxon>Diaporthales</taxon>
        <taxon>Schizoparmaceae</taxon>
        <taxon>Coniella</taxon>
    </lineage>
</organism>
<dbReference type="EMBL" id="KZ678425">
    <property type="protein sequence ID" value="PSR88668.1"/>
    <property type="molecule type" value="Genomic_DNA"/>
</dbReference>
<dbReference type="Proteomes" id="UP000241462">
    <property type="component" value="Unassembled WGS sequence"/>
</dbReference>
<evidence type="ECO:0000313" key="5">
    <source>
        <dbReference type="Proteomes" id="UP000241462"/>
    </source>
</evidence>
<keyword evidence="2" id="KW-0521">NADP</keyword>
<evidence type="ECO:0000313" key="4">
    <source>
        <dbReference type="EMBL" id="PSR88668.1"/>
    </source>
</evidence>
<dbReference type="PRINTS" id="PR00081">
    <property type="entry name" value="GDHRDH"/>
</dbReference>
<dbReference type="Pfam" id="PF00106">
    <property type="entry name" value="adh_short"/>
    <property type="match status" value="1"/>
</dbReference>
<evidence type="ECO:0000256" key="2">
    <source>
        <dbReference type="ARBA" id="ARBA00022857"/>
    </source>
</evidence>
<dbReference type="Gene3D" id="3.40.50.720">
    <property type="entry name" value="NAD(P)-binding Rossmann-like Domain"/>
    <property type="match status" value="1"/>
</dbReference>
<sequence>MAEVIINDGDLTGLNGKVVIITGGSSGIGLATANLLLSLGASVVNGDVAAPAETPSANYTFIQTDVGDWAQLNALFRKAKETYGRIDHVFANAGLGPRADYLAMEVDANGDLKEPSWDLMDVSLKGVINTATLAVFYQRQQAEGGSIVINASTMGIQRCRALDYATAKHAVLGFARGLHPLVNAASIPIRINSLCPTWTESSVLPGLKQIMDAIDVEVQPALAVARAAALLMADTKRNGQAIQCQQSKYKEIDEAVLLPAAADIRGPDYPAEDDVLERAFAWIAAQQAKA</sequence>
<proteinExistence type="inferred from homology"/>
<dbReference type="SUPFAM" id="SSF51735">
    <property type="entry name" value="NAD(P)-binding Rossmann-fold domains"/>
    <property type="match status" value="1"/>
</dbReference>
<dbReference type="PANTHER" id="PTHR43180">
    <property type="entry name" value="3-OXOACYL-(ACYL-CARRIER-PROTEIN) REDUCTASE (AFU_ORTHOLOGUE AFUA_6G11210)"/>
    <property type="match status" value="1"/>
</dbReference>
<dbReference type="GO" id="GO:0016491">
    <property type="term" value="F:oxidoreductase activity"/>
    <property type="evidence" value="ECO:0007669"/>
    <property type="project" value="UniProtKB-KW"/>
</dbReference>
<reference evidence="4 5" key="1">
    <citation type="journal article" date="2018" name="Mycol. Prog.">
        <title>Coniella lustricola, a new species from submerged detritus.</title>
        <authorList>
            <person name="Raudabaugh D.B."/>
            <person name="Iturriaga T."/>
            <person name="Carver A."/>
            <person name="Mondo S."/>
            <person name="Pangilinan J."/>
            <person name="Lipzen A."/>
            <person name="He G."/>
            <person name="Amirebrahimi M."/>
            <person name="Grigoriev I.V."/>
            <person name="Miller A.N."/>
        </authorList>
    </citation>
    <scope>NUCLEOTIDE SEQUENCE [LARGE SCALE GENOMIC DNA]</scope>
    <source>
        <strain evidence="4 5">B22-T-1</strain>
    </source>
</reference>
<accession>A0A2T3AAF9</accession>
<dbReference type="InterPro" id="IPR036291">
    <property type="entry name" value="NAD(P)-bd_dom_sf"/>
</dbReference>
<keyword evidence="3" id="KW-0560">Oxidoreductase</keyword>
<gene>
    <name evidence="4" type="ORF">BD289DRAFT_431724</name>
</gene>
<comment type="similarity">
    <text evidence="1">Belongs to the short-chain dehydrogenases/reductases (SDR) family.</text>
</comment>
<dbReference type="PANTHER" id="PTHR43180:SF10">
    <property type="entry name" value="NAD(P)-BINDING PROTEIN"/>
    <property type="match status" value="1"/>
</dbReference>
<dbReference type="InterPro" id="IPR020904">
    <property type="entry name" value="Sc_DH/Rdtase_CS"/>
</dbReference>
<evidence type="ECO:0000256" key="1">
    <source>
        <dbReference type="ARBA" id="ARBA00006484"/>
    </source>
</evidence>
<dbReference type="STRING" id="2025994.A0A2T3AAF9"/>
<evidence type="ECO:0000256" key="3">
    <source>
        <dbReference type="ARBA" id="ARBA00023002"/>
    </source>
</evidence>
<dbReference type="PROSITE" id="PS00061">
    <property type="entry name" value="ADH_SHORT"/>
    <property type="match status" value="1"/>
</dbReference>
<dbReference type="AlphaFoldDB" id="A0A2T3AAF9"/>
<protein>
    <recommendedName>
        <fullName evidence="6">Short chain dehydrogenase</fullName>
    </recommendedName>
</protein>
<dbReference type="InParanoid" id="A0A2T3AAF9"/>
<evidence type="ECO:0008006" key="6">
    <source>
        <dbReference type="Google" id="ProtNLM"/>
    </source>
</evidence>
<name>A0A2T3AAF9_9PEZI</name>
<dbReference type="OrthoDB" id="5371740at2759"/>